<proteinExistence type="predicted"/>
<name>G7SIL6_STRSU</name>
<dbReference type="PATRIC" id="fig|1004952.3.peg.1869"/>
<dbReference type="AlphaFoldDB" id="G7SIL6"/>
<evidence type="ECO:0000313" key="1">
    <source>
        <dbReference type="EMBL" id="AER20184.1"/>
    </source>
</evidence>
<dbReference type="HOGENOM" id="CLU_3141400_0_0_9"/>
<gene>
    <name evidence="1" type="ORF">SSUD12_1916</name>
</gene>
<dbReference type="EMBL" id="CP002644">
    <property type="protein sequence ID" value="AER20184.1"/>
    <property type="molecule type" value="Genomic_DNA"/>
</dbReference>
<sequence length="49" mass="5327">MEVGDETNLVRVKEVMPMGNSSKSDGKANLYLMASKLAHQVTTNPMGFV</sequence>
<accession>G7SIL6</accession>
<organism evidence="1 2">
    <name type="scientific">Streptococcus suis D12</name>
    <dbReference type="NCBI Taxonomy" id="1004952"/>
    <lineage>
        <taxon>Bacteria</taxon>
        <taxon>Bacillati</taxon>
        <taxon>Bacillota</taxon>
        <taxon>Bacilli</taxon>
        <taxon>Lactobacillales</taxon>
        <taxon>Streptococcaceae</taxon>
        <taxon>Streptococcus</taxon>
    </lineage>
</organism>
<dbReference type="KEGG" id="ssk:SSUD12_1916"/>
<protein>
    <submittedName>
        <fullName evidence="1">Uncharacterized protein</fullName>
    </submittedName>
</protein>
<reference evidence="1 2" key="1">
    <citation type="journal article" date="2011" name="BMC Genomics">
        <title>Comparative Genomic Analysis of Streptococcus suis reveals significant genomic diversity among different serotypes.</title>
        <authorList>
            <person name="Zhang A."/>
            <person name="Yang M."/>
            <person name="Hu P."/>
            <person name="Wu J."/>
            <person name="Chen B."/>
            <person name="Hua Y."/>
            <person name="Yu J."/>
            <person name="Chen H."/>
            <person name="Xiao J."/>
            <person name="Jin M."/>
        </authorList>
    </citation>
    <scope>NUCLEOTIDE SEQUENCE [LARGE SCALE GENOMIC DNA]</scope>
    <source>
        <strain evidence="1">D12</strain>
    </source>
</reference>
<dbReference type="Proteomes" id="UP000008845">
    <property type="component" value="Chromosome"/>
</dbReference>
<evidence type="ECO:0000313" key="2">
    <source>
        <dbReference type="Proteomes" id="UP000008845"/>
    </source>
</evidence>